<reference evidence="9" key="2">
    <citation type="submission" date="2021-01" db="EMBL/GenBank/DDBJ databases">
        <authorList>
            <person name="Hahn C.R."/>
            <person name="Youssef N.H."/>
            <person name="Elshahed M."/>
        </authorList>
    </citation>
    <scope>NUCLEOTIDE SEQUENCE</scope>
    <source>
        <strain evidence="9">Zod_Metabat.24</strain>
    </source>
</reference>
<sequence>MANHKSALKRMRQGEKRRIMNRHVKSTMKGYIKKFLKSIDDKNIDEAKDNLHTAIVSIDKATTKGVIHKRNASRKISRLQRKFNSLGDSAA</sequence>
<dbReference type="GO" id="GO:0006412">
    <property type="term" value="P:translation"/>
    <property type="evidence" value="ECO:0007669"/>
    <property type="project" value="UniProtKB-UniRule"/>
</dbReference>
<dbReference type="Proteomes" id="UP000809273">
    <property type="component" value="Unassembled WGS sequence"/>
</dbReference>
<dbReference type="Gene3D" id="1.20.58.110">
    <property type="entry name" value="Ribosomal protein S20"/>
    <property type="match status" value="1"/>
</dbReference>
<comment type="caution">
    <text evidence="9">The sequence shown here is derived from an EMBL/GenBank/DDBJ whole genome shotgun (WGS) entry which is preliminary data.</text>
</comment>
<dbReference type="EMBL" id="JAFGIX010000009">
    <property type="protein sequence ID" value="MBN1571942.1"/>
    <property type="molecule type" value="Genomic_DNA"/>
</dbReference>
<dbReference type="FunFam" id="1.20.58.110:FF:000001">
    <property type="entry name" value="30S ribosomal protein S20"/>
    <property type="match status" value="1"/>
</dbReference>
<dbReference type="GO" id="GO:0003735">
    <property type="term" value="F:structural constituent of ribosome"/>
    <property type="evidence" value="ECO:0007669"/>
    <property type="project" value="InterPro"/>
</dbReference>
<evidence type="ECO:0000256" key="3">
    <source>
        <dbReference type="ARBA" id="ARBA00022730"/>
    </source>
</evidence>
<gene>
    <name evidence="8" type="primary">rpsT</name>
    <name evidence="9" type="ORF">JW984_01960</name>
</gene>
<evidence type="ECO:0000256" key="5">
    <source>
        <dbReference type="ARBA" id="ARBA00022980"/>
    </source>
</evidence>
<dbReference type="PANTHER" id="PTHR33398:SF1">
    <property type="entry name" value="SMALL RIBOSOMAL SUBUNIT PROTEIN BS20C"/>
    <property type="match status" value="1"/>
</dbReference>
<keyword evidence="3 8" id="KW-0699">rRNA-binding</keyword>
<evidence type="ECO:0000256" key="8">
    <source>
        <dbReference type="HAMAP-Rule" id="MF_00500"/>
    </source>
</evidence>
<dbReference type="AlphaFoldDB" id="A0A9D8KCJ0"/>
<accession>A0A9D8KCJ0</accession>
<dbReference type="NCBIfam" id="TIGR00029">
    <property type="entry name" value="S20"/>
    <property type="match status" value="1"/>
</dbReference>
<dbReference type="Pfam" id="PF01649">
    <property type="entry name" value="Ribosomal_S20p"/>
    <property type="match status" value="1"/>
</dbReference>
<evidence type="ECO:0000256" key="2">
    <source>
        <dbReference type="ARBA" id="ARBA00007634"/>
    </source>
</evidence>
<dbReference type="InterPro" id="IPR036510">
    <property type="entry name" value="Ribosomal_bS20_sf"/>
</dbReference>
<dbReference type="PANTHER" id="PTHR33398">
    <property type="entry name" value="30S RIBOSOMAL PROTEIN S20"/>
    <property type="match status" value="1"/>
</dbReference>
<dbReference type="GO" id="GO:0070181">
    <property type="term" value="F:small ribosomal subunit rRNA binding"/>
    <property type="evidence" value="ECO:0007669"/>
    <property type="project" value="TreeGrafter"/>
</dbReference>
<evidence type="ECO:0000256" key="7">
    <source>
        <dbReference type="ARBA" id="ARBA00035136"/>
    </source>
</evidence>
<keyword evidence="5 8" id="KW-0689">Ribosomal protein</keyword>
<proteinExistence type="inferred from homology"/>
<keyword evidence="4 8" id="KW-0694">RNA-binding</keyword>
<evidence type="ECO:0000256" key="1">
    <source>
        <dbReference type="ARBA" id="ARBA00003134"/>
    </source>
</evidence>
<reference evidence="9" key="1">
    <citation type="journal article" date="2021" name="Environ. Microbiol.">
        <title>Genomic characterization of three novel Desulfobacterota classes expand the metabolic and phylogenetic diversity of the phylum.</title>
        <authorList>
            <person name="Murphy C.L."/>
            <person name="Biggerstaff J."/>
            <person name="Eichhorn A."/>
            <person name="Ewing E."/>
            <person name="Shahan R."/>
            <person name="Soriano D."/>
            <person name="Stewart S."/>
            <person name="VanMol K."/>
            <person name="Walker R."/>
            <person name="Walters P."/>
            <person name="Elshahed M.S."/>
            <person name="Youssef N.H."/>
        </authorList>
    </citation>
    <scope>NUCLEOTIDE SEQUENCE</scope>
    <source>
        <strain evidence="9">Zod_Metabat.24</strain>
    </source>
</reference>
<evidence type="ECO:0000256" key="4">
    <source>
        <dbReference type="ARBA" id="ARBA00022884"/>
    </source>
</evidence>
<dbReference type="SUPFAM" id="SSF46992">
    <property type="entry name" value="Ribosomal protein S20"/>
    <property type="match status" value="1"/>
</dbReference>
<evidence type="ECO:0000313" key="9">
    <source>
        <dbReference type="EMBL" id="MBN1571942.1"/>
    </source>
</evidence>
<organism evidence="9 10">
    <name type="scientific">Candidatus Zymogenus saltonus</name>
    <dbReference type="NCBI Taxonomy" id="2844893"/>
    <lineage>
        <taxon>Bacteria</taxon>
        <taxon>Deltaproteobacteria</taxon>
        <taxon>Candidatus Zymogenia</taxon>
        <taxon>Candidatus Zymogeniales</taxon>
        <taxon>Candidatus Zymogenaceae</taxon>
        <taxon>Candidatus Zymogenus</taxon>
    </lineage>
</organism>
<dbReference type="GO" id="GO:0005829">
    <property type="term" value="C:cytosol"/>
    <property type="evidence" value="ECO:0007669"/>
    <property type="project" value="TreeGrafter"/>
</dbReference>
<evidence type="ECO:0000256" key="6">
    <source>
        <dbReference type="ARBA" id="ARBA00023274"/>
    </source>
</evidence>
<protein>
    <recommendedName>
        <fullName evidence="7 8">Small ribosomal subunit protein bS20</fullName>
    </recommendedName>
</protein>
<dbReference type="InterPro" id="IPR002583">
    <property type="entry name" value="Ribosomal_bS20"/>
</dbReference>
<keyword evidence="6 8" id="KW-0687">Ribonucleoprotein</keyword>
<name>A0A9D8KCJ0_9DELT</name>
<dbReference type="HAMAP" id="MF_00500">
    <property type="entry name" value="Ribosomal_bS20"/>
    <property type="match status" value="1"/>
</dbReference>
<evidence type="ECO:0000313" key="10">
    <source>
        <dbReference type="Proteomes" id="UP000809273"/>
    </source>
</evidence>
<dbReference type="GO" id="GO:0015935">
    <property type="term" value="C:small ribosomal subunit"/>
    <property type="evidence" value="ECO:0007669"/>
    <property type="project" value="TreeGrafter"/>
</dbReference>
<comment type="function">
    <text evidence="1 8">Binds directly to 16S ribosomal RNA.</text>
</comment>
<comment type="similarity">
    <text evidence="2 8">Belongs to the bacterial ribosomal protein bS20 family.</text>
</comment>